<dbReference type="Pfam" id="PF18572">
    <property type="entry name" value="T6PP_N"/>
    <property type="match status" value="1"/>
</dbReference>
<dbReference type="Proteomes" id="UP000276991">
    <property type="component" value="Unassembled WGS sequence"/>
</dbReference>
<dbReference type="InterPro" id="IPR049063">
    <property type="entry name" value="T6PP_C"/>
</dbReference>
<protein>
    <submittedName>
        <fullName evidence="4">Uncharacterized protein</fullName>
    </submittedName>
</protein>
<dbReference type="EMBL" id="UPTC01000484">
    <property type="protein sequence ID" value="VBB28840.1"/>
    <property type="molecule type" value="Genomic_DNA"/>
</dbReference>
<dbReference type="OrthoDB" id="5781377at2759"/>
<evidence type="ECO:0000259" key="3">
    <source>
        <dbReference type="Pfam" id="PF21141"/>
    </source>
</evidence>
<dbReference type="Pfam" id="PF21141">
    <property type="entry name" value="T6PP_C"/>
    <property type="match status" value="1"/>
</dbReference>
<dbReference type="Gene3D" id="3.40.50.1000">
    <property type="entry name" value="HAD superfamily/HAD-like"/>
    <property type="match status" value="1"/>
</dbReference>
<accession>A0A498S623</accession>
<dbReference type="Gene3D" id="3.30.70.3080">
    <property type="match status" value="1"/>
</dbReference>
<proteinExistence type="predicted"/>
<dbReference type="AlphaFoldDB" id="A0A498S623"/>
<dbReference type="SUPFAM" id="SSF56784">
    <property type="entry name" value="HAD-like"/>
    <property type="match status" value="1"/>
</dbReference>
<dbReference type="InterPro" id="IPR023214">
    <property type="entry name" value="HAD_sf"/>
</dbReference>
<dbReference type="InterPro" id="IPR041064">
    <property type="entry name" value="T6PP_helical"/>
</dbReference>
<gene>
    <name evidence="4" type="ORF">NAV_LOCUS3669</name>
</gene>
<feature type="domain" description="Trehalose-6-phosphate phosphatase helical bundle" evidence="2">
    <location>
        <begin position="64"/>
        <end position="159"/>
    </location>
</feature>
<feature type="region of interest" description="Disordered" evidence="1">
    <location>
        <begin position="1"/>
        <end position="37"/>
    </location>
</feature>
<sequence>MTEAIADQGKQKNDKLQKHEAVKDEKAEEKGKEAFQSAADKIAEQNSSLSLGQAGVVHNDNVQTIDDFKNLMYKMQETRRTIVFALLNEKNLKQDDVEILKRAYARLTDSQTHSFQREMCTLTTKLSMNIRDETRGLEKDLKYLDKLTNIRKEQPYLSWSVIMSRVDLISILANYHPESREKFVDEYKNAVKFLRTFITLDATTDKKPIFVTDWDGTMKDYCSQYATNLQPVYSAVGMTRFAGCFTRISAVLTAGPLRGPGILDLTAMPIDGPVMFSGSWGREWWLSGKRVVHEDGITDEGFNALQRLDDEACLHELLDMKDLLHSSDYASFALVGSGVQRKVDRLTLGVQTVCHHVTSELSNRYQMAVKERIHRVDPNSRILVFDPSTELEVEVVAHSSGIIWNKADGVDRLIKSLGDSLKAPGKILICGDTLSDIPMVRQAAKENPSGVMAIFVGAKMSLREEVKQLIGDESRCCFVSCPDVIHAAMSQILNEQCQ</sequence>
<evidence type="ECO:0000259" key="2">
    <source>
        <dbReference type="Pfam" id="PF18572"/>
    </source>
</evidence>
<dbReference type="InterPro" id="IPR036412">
    <property type="entry name" value="HAD-like_sf"/>
</dbReference>
<evidence type="ECO:0000256" key="1">
    <source>
        <dbReference type="SAM" id="MobiDB-lite"/>
    </source>
</evidence>
<reference evidence="4 5" key="1">
    <citation type="submission" date="2018-08" db="EMBL/GenBank/DDBJ databases">
        <authorList>
            <person name="Laetsch R D."/>
            <person name="Stevens L."/>
            <person name="Kumar S."/>
            <person name="Blaxter L. M."/>
        </authorList>
    </citation>
    <scope>NUCLEOTIDE SEQUENCE [LARGE SCALE GENOMIC DNA]</scope>
</reference>
<dbReference type="STRING" id="6277.A0A498S623"/>
<evidence type="ECO:0000313" key="5">
    <source>
        <dbReference type="Proteomes" id="UP000276991"/>
    </source>
</evidence>
<keyword evidence="5" id="KW-1185">Reference proteome</keyword>
<feature type="domain" description="Trehalose-6-phosphate phosphatase C-terminal" evidence="3">
    <location>
        <begin position="210"/>
        <end position="485"/>
    </location>
</feature>
<organism evidence="4 5">
    <name type="scientific">Acanthocheilonema viteae</name>
    <name type="common">Filarial nematode worm</name>
    <name type="synonym">Dipetalonema viteae</name>
    <dbReference type="NCBI Taxonomy" id="6277"/>
    <lineage>
        <taxon>Eukaryota</taxon>
        <taxon>Metazoa</taxon>
        <taxon>Ecdysozoa</taxon>
        <taxon>Nematoda</taxon>
        <taxon>Chromadorea</taxon>
        <taxon>Rhabditida</taxon>
        <taxon>Spirurina</taxon>
        <taxon>Spiruromorpha</taxon>
        <taxon>Filarioidea</taxon>
        <taxon>Onchocercidae</taxon>
        <taxon>Acanthocheilonema</taxon>
    </lineage>
</organism>
<evidence type="ECO:0000313" key="4">
    <source>
        <dbReference type="EMBL" id="VBB28840.1"/>
    </source>
</evidence>
<dbReference type="Gene3D" id="1.20.58.1800">
    <property type="match status" value="1"/>
</dbReference>
<name>A0A498S623_ACAVI</name>
<feature type="compositionally biased region" description="Basic and acidic residues" evidence="1">
    <location>
        <begin position="9"/>
        <end position="33"/>
    </location>
</feature>